<sequence length="108" mass="12063">MPIFRSFTTKLKTSLSTSSSPDSTPMQSPVSPQVSSPLSFERLGGRKQDMTTTTSGRDVTSPNRPQVQDRSDSFMTQASHGSNESVVEKKQPKRLSRFREELDLEPEE</sequence>
<accession>A0A9Q8Z1K7</accession>
<evidence type="ECO:0000313" key="3">
    <source>
        <dbReference type="Proteomes" id="UP001056012"/>
    </source>
</evidence>
<dbReference type="AlphaFoldDB" id="A0A9Q8Z1K7"/>
<proteinExistence type="predicted"/>
<protein>
    <submittedName>
        <fullName evidence="2">Uncharacterized protein</fullName>
    </submittedName>
</protein>
<keyword evidence="3" id="KW-1185">Reference proteome</keyword>
<name>A0A9Q8Z1K7_CURCL</name>
<dbReference type="EMBL" id="CP089274">
    <property type="protein sequence ID" value="USP73144.1"/>
    <property type="molecule type" value="Genomic_DNA"/>
</dbReference>
<reference evidence="2" key="1">
    <citation type="submission" date="2021-12" db="EMBL/GenBank/DDBJ databases">
        <title>Curvularia clavata genome.</title>
        <authorList>
            <person name="Cao Y."/>
        </authorList>
    </citation>
    <scope>NUCLEOTIDE SEQUENCE</scope>
    <source>
        <strain evidence="2">Yc1106</strain>
    </source>
</reference>
<feature type="compositionally biased region" description="Polar residues" evidence="1">
    <location>
        <begin position="50"/>
        <end position="66"/>
    </location>
</feature>
<evidence type="ECO:0000313" key="2">
    <source>
        <dbReference type="EMBL" id="USP73144.1"/>
    </source>
</evidence>
<organism evidence="2 3">
    <name type="scientific">Curvularia clavata</name>
    <dbReference type="NCBI Taxonomy" id="95742"/>
    <lineage>
        <taxon>Eukaryota</taxon>
        <taxon>Fungi</taxon>
        <taxon>Dikarya</taxon>
        <taxon>Ascomycota</taxon>
        <taxon>Pezizomycotina</taxon>
        <taxon>Dothideomycetes</taxon>
        <taxon>Pleosporomycetidae</taxon>
        <taxon>Pleosporales</taxon>
        <taxon>Pleosporineae</taxon>
        <taxon>Pleosporaceae</taxon>
        <taxon>Curvularia</taxon>
    </lineage>
</organism>
<evidence type="ECO:0000256" key="1">
    <source>
        <dbReference type="SAM" id="MobiDB-lite"/>
    </source>
</evidence>
<feature type="region of interest" description="Disordered" evidence="1">
    <location>
        <begin position="1"/>
        <end position="108"/>
    </location>
</feature>
<dbReference type="Proteomes" id="UP001056012">
    <property type="component" value="Chromosome 1"/>
</dbReference>
<feature type="compositionally biased region" description="Polar residues" evidence="1">
    <location>
        <begin position="73"/>
        <end position="85"/>
    </location>
</feature>
<dbReference type="OrthoDB" id="3786647at2759"/>
<gene>
    <name evidence="2" type="ORF">yc1106_00418</name>
</gene>
<feature type="compositionally biased region" description="Low complexity" evidence="1">
    <location>
        <begin position="1"/>
        <end position="39"/>
    </location>
</feature>
<dbReference type="VEuPathDB" id="FungiDB:yc1106_00418"/>